<gene>
    <name evidence="1" type="primary">nudC</name>
    <name evidence="1" type="ORF">OXU80_08100</name>
</gene>
<reference evidence="1" key="1">
    <citation type="submission" date="2022-11" db="EMBL/GenBank/DDBJ databases">
        <title>beta-Carotene-producing bacterium, Jeongeuplla avenae sp. nov., alleviates the salt stress of Arabidopsis seedlings.</title>
        <authorList>
            <person name="Jiang L."/>
            <person name="Lee J."/>
        </authorList>
    </citation>
    <scope>NUCLEOTIDE SEQUENCE</scope>
    <source>
        <strain evidence="1">DY_R2A_6</strain>
    </source>
</reference>
<name>A0ACD4NTL0_9HYPH</name>
<dbReference type="EMBL" id="CP113520">
    <property type="protein sequence ID" value="WAJ30157.1"/>
    <property type="molecule type" value="Genomic_DNA"/>
</dbReference>
<proteinExistence type="predicted"/>
<organism evidence="1 2">
    <name type="scientific">Antarcticirhabdus aurantiaca</name>
    <dbReference type="NCBI Taxonomy" id="2606717"/>
    <lineage>
        <taxon>Bacteria</taxon>
        <taxon>Pseudomonadati</taxon>
        <taxon>Pseudomonadota</taxon>
        <taxon>Alphaproteobacteria</taxon>
        <taxon>Hyphomicrobiales</taxon>
        <taxon>Aurantimonadaceae</taxon>
        <taxon>Antarcticirhabdus</taxon>
    </lineage>
</organism>
<evidence type="ECO:0000313" key="2">
    <source>
        <dbReference type="Proteomes" id="UP001163223"/>
    </source>
</evidence>
<dbReference type="EC" id="3.6.1.22" evidence="1"/>
<accession>A0ACD4NTL0</accession>
<dbReference type="Proteomes" id="UP001163223">
    <property type="component" value="Chromosome"/>
</dbReference>
<protein>
    <submittedName>
        <fullName evidence="1">NAD(+) diphosphatase</fullName>
        <ecNumber evidence="1">3.6.1.22</ecNumber>
    </submittedName>
</protein>
<sequence length="327" mass="34336">MSAAADGGRMGFAGAGPVRNLEHRPAEALTTALEDTRAAYFLRDAAGRWLTGRGGARFSRGEAEGLGADLTATDEVLLLGEGADGAPLLATSLPREVERLDAGDWNGGPEARSGASGDGRGVGALDLRTLAMRGLAPAGDEAALGIAQHLFNWHARNRFCGTCGGRTVPQLGGARRLCTACNEIHFPRTDPVTIMLVHDGAGNCVLGRQPRFAPGMWSCLAGFVEPAETIEAAVRRETMEEAGLVVSRVDYRASQPWPFPGSLMIGCIALAEPGTIVFDAAELEACRWFERGEVAAMLAGTHPDGLTAPLPFAIAHHLIRAFADGVD</sequence>
<evidence type="ECO:0000313" key="1">
    <source>
        <dbReference type="EMBL" id="WAJ30157.1"/>
    </source>
</evidence>
<keyword evidence="1" id="KW-0378">Hydrolase</keyword>
<keyword evidence="2" id="KW-1185">Reference proteome</keyword>